<dbReference type="PANTHER" id="PTHR43213:SF5">
    <property type="entry name" value="BIFUNCTIONAL DTTP_UTP PYROPHOSPHATASE_METHYLTRANSFERASE PROTEIN-RELATED"/>
    <property type="match status" value="1"/>
</dbReference>
<organism evidence="3 4">
    <name type="scientific">Cafeteria roenbergensis</name>
    <name type="common">Marine flagellate</name>
    <dbReference type="NCBI Taxonomy" id="33653"/>
    <lineage>
        <taxon>Eukaryota</taxon>
        <taxon>Sar</taxon>
        <taxon>Stramenopiles</taxon>
        <taxon>Bigyra</taxon>
        <taxon>Opalozoa</taxon>
        <taxon>Bicosoecida</taxon>
        <taxon>Cafeteriaceae</taxon>
        <taxon>Cafeteria</taxon>
    </lineage>
</organism>
<comment type="caution">
    <text evidence="3">The sequence shown here is derived from an EMBL/GenBank/DDBJ whole genome shotgun (WGS) entry which is preliminary data.</text>
</comment>
<dbReference type="EMBL" id="VLTO01000117">
    <property type="protein sequence ID" value="KAA0162893.1"/>
    <property type="molecule type" value="Genomic_DNA"/>
</dbReference>
<sequence>MAALIADVLPRLRELDIVLASTSPRRAEILRAMGLPFTQRAPPFEEALEHRRFASPAHYVAANAWGKALSILAEPAEPAEHGEKTGRGTVIVASDTVVALHLDDVASGQGGEAATAGPTTRGISADAAAAPATASAAAGADDAAPAATAAAGAEDAATSASWMEGFPMCGLARSAEAGGGSDAHRGAWVVLEKPGSADRAVEMLKALRGKSHFVFTAVAVAFRGQGSDGASLAEESLAAAATALGLGERLPGWEGASSAGPGLCLGTTTVPAAVMEGSPAAHTTVAAAGGAGGGGSAGGAGCCVCVQSSRVEFVNFSDAAAEAYAAGGEPLDKAGGYAVQGAGGSLVRSLEGDFHAVMGLPMALTAAMLRPAAAQAGGRGCGGE</sequence>
<dbReference type="HAMAP" id="MF_00528">
    <property type="entry name" value="Maf"/>
    <property type="match status" value="1"/>
</dbReference>
<dbReference type="Pfam" id="PF02545">
    <property type="entry name" value="Maf"/>
    <property type="match status" value="3"/>
</dbReference>
<evidence type="ECO:0000256" key="1">
    <source>
        <dbReference type="ARBA" id="ARBA00001968"/>
    </source>
</evidence>
<dbReference type="Proteomes" id="UP000322899">
    <property type="component" value="Unassembled WGS sequence"/>
</dbReference>
<dbReference type="SUPFAM" id="SSF52972">
    <property type="entry name" value="ITPase-like"/>
    <property type="match status" value="3"/>
</dbReference>
<dbReference type="AlphaFoldDB" id="A0A5A8DBL6"/>
<evidence type="ECO:0008006" key="5">
    <source>
        <dbReference type="Google" id="ProtNLM"/>
    </source>
</evidence>
<dbReference type="InterPro" id="IPR029001">
    <property type="entry name" value="ITPase-like_fam"/>
</dbReference>
<protein>
    <recommendedName>
        <fullName evidence="5">Septum formation protein Maf</fullName>
    </recommendedName>
</protein>
<dbReference type="InterPro" id="IPR003697">
    <property type="entry name" value="Maf-like"/>
</dbReference>
<dbReference type="Gene3D" id="3.90.950.10">
    <property type="match status" value="1"/>
</dbReference>
<comment type="cofactor">
    <cofactor evidence="1">
        <name>a divalent metal cation</name>
        <dbReference type="ChEBI" id="CHEBI:60240"/>
    </cofactor>
</comment>
<gene>
    <name evidence="3" type="ORF">FNF27_08007</name>
</gene>
<dbReference type="GO" id="GO:0047429">
    <property type="term" value="F:nucleoside triphosphate diphosphatase activity"/>
    <property type="evidence" value="ECO:0007669"/>
    <property type="project" value="InterPro"/>
</dbReference>
<proteinExistence type="inferred from homology"/>
<keyword evidence="2" id="KW-0378">Hydrolase</keyword>
<name>A0A5A8DBL6_CAFRO</name>
<dbReference type="OrthoDB" id="10267058at2759"/>
<reference evidence="3 4" key="1">
    <citation type="submission" date="2019-07" db="EMBL/GenBank/DDBJ databases">
        <title>Genomes of Cafeteria roenbergensis.</title>
        <authorList>
            <person name="Fischer M.G."/>
            <person name="Hackl T."/>
            <person name="Roman M."/>
        </authorList>
    </citation>
    <scope>NUCLEOTIDE SEQUENCE [LARGE SCALE GENOMIC DNA]</scope>
    <source>
        <strain evidence="3 4">E4-10P</strain>
    </source>
</reference>
<dbReference type="PANTHER" id="PTHR43213">
    <property type="entry name" value="BIFUNCTIONAL DTTP/UTP PYROPHOSPHATASE/METHYLTRANSFERASE PROTEIN-RELATED"/>
    <property type="match status" value="1"/>
</dbReference>
<accession>A0A5A8DBL6</accession>
<evidence type="ECO:0000313" key="3">
    <source>
        <dbReference type="EMBL" id="KAA0162893.1"/>
    </source>
</evidence>
<evidence type="ECO:0000256" key="2">
    <source>
        <dbReference type="ARBA" id="ARBA00022801"/>
    </source>
</evidence>
<evidence type="ECO:0000313" key="4">
    <source>
        <dbReference type="Proteomes" id="UP000322899"/>
    </source>
</evidence>